<dbReference type="InterPro" id="IPR012132">
    <property type="entry name" value="GMC_OxRdtase"/>
</dbReference>
<feature type="domain" description="Rieske" evidence="20">
    <location>
        <begin position="45"/>
        <end position="140"/>
    </location>
</feature>
<evidence type="ECO:0000256" key="1">
    <source>
        <dbReference type="ARBA" id="ARBA00001974"/>
    </source>
</evidence>
<dbReference type="SUPFAM" id="SSF51905">
    <property type="entry name" value="FAD/NAD(P)-binding domain"/>
    <property type="match status" value="1"/>
</dbReference>
<evidence type="ECO:0000259" key="20">
    <source>
        <dbReference type="PROSITE" id="PS51296"/>
    </source>
</evidence>
<dbReference type="Pfam" id="PF05199">
    <property type="entry name" value="GMC_oxred_C"/>
    <property type="match status" value="1"/>
</dbReference>
<dbReference type="GO" id="GO:0046872">
    <property type="term" value="F:metal ion binding"/>
    <property type="evidence" value="ECO:0007669"/>
    <property type="project" value="UniProtKB-KW"/>
</dbReference>
<keyword evidence="12" id="KW-0479">Metal-binding</keyword>
<dbReference type="GO" id="GO:0046562">
    <property type="term" value="F:beta-D-glucose oxidase activity"/>
    <property type="evidence" value="ECO:0007669"/>
    <property type="project" value="UniProtKB-EC"/>
</dbReference>
<dbReference type="Proteomes" id="UP001150879">
    <property type="component" value="Unassembled WGS sequence"/>
</dbReference>
<evidence type="ECO:0000256" key="3">
    <source>
        <dbReference type="ARBA" id="ARBA00004496"/>
    </source>
</evidence>
<comment type="cofactor">
    <cofactor evidence="1">
        <name>FAD</name>
        <dbReference type="ChEBI" id="CHEBI:57692"/>
    </cofactor>
</comment>
<evidence type="ECO:0000256" key="12">
    <source>
        <dbReference type="ARBA" id="ARBA00022723"/>
    </source>
</evidence>
<evidence type="ECO:0000256" key="15">
    <source>
        <dbReference type="ARBA" id="ARBA00023004"/>
    </source>
</evidence>
<keyword evidence="9" id="KW-0964">Secreted</keyword>
<keyword evidence="16" id="KW-0411">Iron-sulfur</keyword>
<dbReference type="GO" id="GO:0051537">
    <property type="term" value="F:2 iron, 2 sulfur cluster binding"/>
    <property type="evidence" value="ECO:0007669"/>
    <property type="project" value="UniProtKB-KW"/>
</dbReference>
<dbReference type="PROSITE" id="PS00623">
    <property type="entry name" value="GMC_OXRED_1"/>
    <property type="match status" value="1"/>
</dbReference>
<dbReference type="AlphaFoldDB" id="A0A9W9J3Q8"/>
<keyword evidence="7" id="KW-0963">Cytoplasm</keyword>
<evidence type="ECO:0000256" key="9">
    <source>
        <dbReference type="ARBA" id="ARBA00022530"/>
    </source>
</evidence>
<dbReference type="InterPro" id="IPR017941">
    <property type="entry name" value="Rieske_2Fe-2S"/>
</dbReference>
<dbReference type="Gene3D" id="4.10.450.10">
    <property type="entry name" value="Glucose Oxidase, domain 2"/>
    <property type="match status" value="1"/>
</dbReference>
<comment type="subcellular location">
    <subcellularLocation>
        <location evidence="3">Cytoplasm</location>
    </subcellularLocation>
    <subcellularLocation>
        <location evidence="2">Secreted</location>
        <location evidence="2">Cell wall</location>
    </subcellularLocation>
    <subcellularLocation>
        <location evidence="4">Secreted</location>
        <location evidence="4">Extracellular space</location>
        <location evidence="4">Extracellular matrix</location>
    </subcellularLocation>
</comment>
<name>A0A9W9J3Q8_9EURO</name>
<keyword evidence="9" id="KW-0272">Extracellular matrix</keyword>
<dbReference type="EMBL" id="JAPQKP010000005">
    <property type="protein sequence ID" value="KAJ5190064.1"/>
    <property type="molecule type" value="Genomic_DNA"/>
</dbReference>
<comment type="subunit">
    <text evidence="6">Homodimer.</text>
</comment>
<keyword evidence="11" id="KW-0001">2Fe-2S</keyword>
<organism evidence="21 22">
    <name type="scientific">Penicillium cf. griseofulvum</name>
    <dbReference type="NCBI Taxonomy" id="2972120"/>
    <lineage>
        <taxon>Eukaryota</taxon>
        <taxon>Fungi</taxon>
        <taxon>Dikarya</taxon>
        <taxon>Ascomycota</taxon>
        <taxon>Pezizomycotina</taxon>
        <taxon>Eurotiomycetes</taxon>
        <taxon>Eurotiomycetidae</taxon>
        <taxon>Eurotiales</taxon>
        <taxon>Aspergillaceae</taxon>
        <taxon>Penicillium</taxon>
    </lineage>
</organism>
<keyword evidence="8" id="KW-0134">Cell wall</keyword>
<keyword evidence="10 19" id="KW-0285">Flavoprotein</keyword>
<dbReference type="Gene3D" id="2.102.10.10">
    <property type="entry name" value="Rieske [2Fe-2S] iron-sulphur domain"/>
    <property type="match status" value="1"/>
</dbReference>
<dbReference type="PROSITE" id="PS00624">
    <property type="entry name" value="GMC_OXRED_2"/>
    <property type="match status" value="1"/>
</dbReference>
<keyword evidence="22" id="KW-1185">Reference proteome</keyword>
<dbReference type="GO" id="GO:0050660">
    <property type="term" value="F:flavin adenine dinucleotide binding"/>
    <property type="evidence" value="ECO:0007669"/>
    <property type="project" value="InterPro"/>
</dbReference>
<dbReference type="GO" id="GO:0005737">
    <property type="term" value="C:cytoplasm"/>
    <property type="evidence" value="ECO:0007669"/>
    <property type="project" value="UniProtKB-SubCell"/>
</dbReference>
<comment type="similarity">
    <text evidence="5 19">Belongs to the GMC oxidoreductase family.</text>
</comment>
<dbReference type="Gene3D" id="3.50.50.60">
    <property type="entry name" value="FAD/NAD(P)-binding domain"/>
    <property type="match status" value="1"/>
</dbReference>
<evidence type="ECO:0000313" key="22">
    <source>
        <dbReference type="Proteomes" id="UP001150879"/>
    </source>
</evidence>
<dbReference type="InterPro" id="IPR036188">
    <property type="entry name" value="FAD/NAD-bd_sf"/>
</dbReference>
<sequence>MNPFTRATAAWHRVGLASEFPSIDDDARIVPRCKAFNIPKTNGPMEEVEDIDLPGELKDQVLVFKYKGKYHAVDHQCPHSSFPLSRGNLFDIEDFGVVLSAGLTCPKHGWSFDIFSGRADRGNYQLKVWEVQLRDSSGSTDQEVWVRRKQRIVMLLSIFRCAIIWLVAVDAKKQDDSPSYDFVIVGGGTSGLVVANRLSEMEFTVAVIEAGDSVLNNANVSAVTGYGRAFGTQIDWAYETEDQTYAGGSKQIVRAGKAIGGTSTINGMSYTRAQRAQIDAWEQVGNKGWNWDNLLTYYKKSEQFQVPTPDQVARGADYYISYHGENGPLKVGWPHAMTNGTVLPVLDETFQQIGLPYNRDCNGGSMVGLTVHPNTVDREENVRHDAARAYYWPYENRSNLKIISNTYANKILWASDSSEAVAIGVEVTGVNGTKTIYASKEVILSAGSLRSPAILELSGIGNPEILRKFEIPVKVNISAVGENLQDQTNNGLSYEGNEFWLGSPTFSALPSADDIYGDKVVAIASLVNASLAEYAKNVSEHSNGAVQEANVLAAFQLQHDLIFKSQVPYAELVLLPVGHTFASEYWPLLPFSRGSVHIKSKDGSQPPSINPNFFMFEQDLTAHADIARYIRKAFSTAPLSKLVGEEISPGKEHVLEDAPDPTWESWVKSKYRSNYHPVGTASMLPRDKGGVVNADLRVYGTKNVRVVDASVVPFQLCGHLTSTLYAVAEKAADLIKKRYRF</sequence>
<dbReference type="InterPro" id="IPR000172">
    <property type="entry name" value="GMC_OxRdtase_N"/>
</dbReference>
<dbReference type="InterPro" id="IPR036922">
    <property type="entry name" value="Rieske_2Fe-2S_sf"/>
</dbReference>
<dbReference type="OrthoDB" id="269227at2759"/>
<reference evidence="21" key="2">
    <citation type="journal article" date="2023" name="IMA Fungus">
        <title>Comparative genomic study of the Penicillium genus elucidates a diverse pangenome and 15 lateral gene transfer events.</title>
        <authorList>
            <person name="Petersen C."/>
            <person name="Sorensen T."/>
            <person name="Nielsen M.R."/>
            <person name="Sondergaard T.E."/>
            <person name="Sorensen J.L."/>
            <person name="Fitzpatrick D.A."/>
            <person name="Frisvad J.C."/>
            <person name="Nielsen K.L."/>
        </authorList>
    </citation>
    <scope>NUCLEOTIDE SEQUENCE</scope>
    <source>
        <strain evidence="21">IBT 16849</strain>
    </source>
</reference>
<evidence type="ECO:0000256" key="5">
    <source>
        <dbReference type="ARBA" id="ARBA00010790"/>
    </source>
</evidence>
<protein>
    <recommendedName>
        <fullName evidence="18">glucose oxidase</fullName>
        <ecNumber evidence="18">1.1.3.4</ecNumber>
    </recommendedName>
</protein>
<dbReference type="SUPFAM" id="SSF54373">
    <property type="entry name" value="FAD-linked reductases, C-terminal domain"/>
    <property type="match status" value="1"/>
</dbReference>
<reference evidence="21" key="1">
    <citation type="submission" date="2022-11" db="EMBL/GenBank/DDBJ databases">
        <authorList>
            <person name="Petersen C."/>
        </authorList>
    </citation>
    <scope>NUCLEOTIDE SEQUENCE</scope>
    <source>
        <strain evidence="21">IBT 16849</strain>
    </source>
</reference>
<evidence type="ECO:0000256" key="8">
    <source>
        <dbReference type="ARBA" id="ARBA00022512"/>
    </source>
</evidence>
<evidence type="ECO:0000256" key="10">
    <source>
        <dbReference type="ARBA" id="ARBA00022630"/>
    </source>
</evidence>
<dbReference type="InterPro" id="IPR027424">
    <property type="entry name" value="Glucose_Oxidase_domain_2"/>
</dbReference>
<dbReference type="SUPFAM" id="SSF50022">
    <property type="entry name" value="ISP domain"/>
    <property type="match status" value="1"/>
</dbReference>
<evidence type="ECO:0000313" key="21">
    <source>
        <dbReference type="EMBL" id="KAJ5190064.1"/>
    </source>
</evidence>
<evidence type="ECO:0000256" key="7">
    <source>
        <dbReference type="ARBA" id="ARBA00022490"/>
    </source>
</evidence>
<gene>
    <name evidence="21" type="ORF">N7472_009078</name>
</gene>
<comment type="caution">
    <text evidence="21">The sequence shown here is derived from an EMBL/GenBank/DDBJ whole genome shotgun (WGS) entry which is preliminary data.</text>
</comment>
<keyword evidence="13 19" id="KW-0274">FAD</keyword>
<dbReference type="PANTHER" id="PTHR11552:SF201">
    <property type="entry name" value="GLUCOSE-METHANOL-CHOLINE OXIDOREDUCTASE N-TERMINAL DOMAIN-CONTAINING PROTEIN"/>
    <property type="match status" value="1"/>
</dbReference>
<accession>A0A9W9J3Q8</accession>
<evidence type="ECO:0000256" key="4">
    <source>
        <dbReference type="ARBA" id="ARBA00004498"/>
    </source>
</evidence>
<evidence type="ECO:0000256" key="16">
    <source>
        <dbReference type="ARBA" id="ARBA00023014"/>
    </source>
</evidence>
<dbReference type="EC" id="1.1.3.4" evidence="18"/>
<dbReference type="PROSITE" id="PS51296">
    <property type="entry name" value="RIESKE"/>
    <property type="match status" value="1"/>
</dbReference>
<comment type="catalytic activity">
    <reaction evidence="17">
        <text>beta-D-glucose + O2 = D-glucono-1,5-lactone + H2O2</text>
        <dbReference type="Rhea" id="RHEA:11428"/>
        <dbReference type="ChEBI" id="CHEBI:15379"/>
        <dbReference type="ChEBI" id="CHEBI:15903"/>
        <dbReference type="ChEBI" id="CHEBI:16217"/>
        <dbReference type="ChEBI" id="CHEBI:16240"/>
        <dbReference type="EC" id="1.1.3.4"/>
    </reaction>
    <physiologicalReaction direction="left-to-right" evidence="17">
        <dbReference type="Rhea" id="RHEA:11429"/>
    </physiologicalReaction>
</comment>
<dbReference type="Pfam" id="PF00732">
    <property type="entry name" value="GMC_oxred_N"/>
    <property type="match status" value="1"/>
</dbReference>
<proteinExistence type="inferred from homology"/>
<evidence type="ECO:0000256" key="2">
    <source>
        <dbReference type="ARBA" id="ARBA00004191"/>
    </source>
</evidence>
<dbReference type="PANTHER" id="PTHR11552">
    <property type="entry name" value="GLUCOSE-METHANOL-CHOLINE GMC OXIDOREDUCTASE"/>
    <property type="match status" value="1"/>
</dbReference>
<evidence type="ECO:0000256" key="13">
    <source>
        <dbReference type="ARBA" id="ARBA00022827"/>
    </source>
</evidence>
<evidence type="ECO:0000256" key="19">
    <source>
        <dbReference type="RuleBase" id="RU003968"/>
    </source>
</evidence>
<dbReference type="InterPro" id="IPR007867">
    <property type="entry name" value="GMC_OxRtase_C"/>
</dbReference>
<dbReference type="Pfam" id="PF00355">
    <property type="entry name" value="Rieske"/>
    <property type="match status" value="1"/>
</dbReference>
<evidence type="ECO:0000256" key="11">
    <source>
        <dbReference type="ARBA" id="ARBA00022714"/>
    </source>
</evidence>
<dbReference type="Gene3D" id="3.30.560.10">
    <property type="entry name" value="Glucose Oxidase, domain 3"/>
    <property type="match status" value="1"/>
</dbReference>
<evidence type="ECO:0000256" key="18">
    <source>
        <dbReference type="ARBA" id="ARBA00049722"/>
    </source>
</evidence>
<keyword evidence="14" id="KW-0560">Oxidoreductase</keyword>
<evidence type="ECO:0000256" key="6">
    <source>
        <dbReference type="ARBA" id="ARBA00011738"/>
    </source>
</evidence>
<evidence type="ECO:0000256" key="14">
    <source>
        <dbReference type="ARBA" id="ARBA00023002"/>
    </source>
</evidence>
<dbReference type="CDD" id="cd03467">
    <property type="entry name" value="Rieske"/>
    <property type="match status" value="1"/>
</dbReference>
<keyword evidence="15" id="KW-0408">Iron</keyword>
<evidence type="ECO:0000256" key="17">
    <source>
        <dbReference type="ARBA" id="ARBA00049435"/>
    </source>
</evidence>